<keyword evidence="5" id="KW-0238">DNA-binding</keyword>
<dbReference type="GO" id="GO:0003677">
    <property type="term" value="F:DNA binding"/>
    <property type="evidence" value="ECO:0007669"/>
    <property type="project" value="UniProtKB-KW"/>
</dbReference>
<proteinExistence type="inferred from homology"/>
<keyword evidence="3" id="KW-0863">Zinc-finger</keyword>
<evidence type="ECO:0000256" key="1">
    <source>
        <dbReference type="ARBA" id="ARBA00005690"/>
    </source>
</evidence>
<evidence type="ECO:0000256" key="5">
    <source>
        <dbReference type="ARBA" id="ARBA00023125"/>
    </source>
</evidence>
<dbReference type="PANTHER" id="PTHR47165:SF4">
    <property type="entry name" value="OS03G0429900 PROTEIN"/>
    <property type="match status" value="1"/>
</dbReference>
<dbReference type="Proteomes" id="UP000541444">
    <property type="component" value="Unassembled WGS sequence"/>
</dbReference>
<organism evidence="7 8">
    <name type="scientific">Kingdonia uniflora</name>
    <dbReference type="NCBI Taxonomy" id="39325"/>
    <lineage>
        <taxon>Eukaryota</taxon>
        <taxon>Viridiplantae</taxon>
        <taxon>Streptophyta</taxon>
        <taxon>Embryophyta</taxon>
        <taxon>Tracheophyta</taxon>
        <taxon>Spermatophyta</taxon>
        <taxon>Magnoliopsida</taxon>
        <taxon>Ranunculales</taxon>
        <taxon>Circaeasteraceae</taxon>
        <taxon>Kingdonia</taxon>
    </lineage>
</organism>
<evidence type="ECO:0000256" key="3">
    <source>
        <dbReference type="ARBA" id="ARBA00022771"/>
    </source>
</evidence>
<comment type="similarity">
    <text evidence="1">Belongs to the replication factor A protein 1 family.</text>
</comment>
<evidence type="ECO:0000259" key="6">
    <source>
        <dbReference type="Pfam" id="PF08646"/>
    </source>
</evidence>
<dbReference type="Pfam" id="PF08646">
    <property type="entry name" value="Rep_fac-A_C"/>
    <property type="match status" value="1"/>
</dbReference>
<dbReference type="InterPro" id="IPR013955">
    <property type="entry name" value="Rep_factor-A_C"/>
</dbReference>
<dbReference type="SUPFAM" id="SSF50249">
    <property type="entry name" value="Nucleic acid-binding proteins"/>
    <property type="match status" value="2"/>
</dbReference>
<evidence type="ECO:0000256" key="2">
    <source>
        <dbReference type="ARBA" id="ARBA00022723"/>
    </source>
</evidence>
<dbReference type="OrthoDB" id="1750540at2759"/>
<accession>A0A7J7P542</accession>
<feature type="domain" description="Replication factor A C-terminal" evidence="6">
    <location>
        <begin position="201"/>
        <end position="319"/>
    </location>
</feature>
<dbReference type="Gene3D" id="2.40.50.140">
    <property type="entry name" value="Nucleic acid-binding proteins"/>
    <property type="match status" value="2"/>
</dbReference>
<dbReference type="GO" id="GO:0008270">
    <property type="term" value="F:zinc ion binding"/>
    <property type="evidence" value="ECO:0007669"/>
    <property type="project" value="UniProtKB-KW"/>
</dbReference>
<reference evidence="7 8" key="1">
    <citation type="journal article" date="2020" name="IScience">
        <title>Genome Sequencing of the Endangered Kingdonia uniflora (Circaeasteraceae, Ranunculales) Reveals Potential Mechanisms of Evolutionary Specialization.</title>
        <authorList>
            <person name="Sun Y."/>
            <person name="Deng T."/>
            <person name="Zhang A."/>
            <person name="Moore M.J."/>
            <person name="Landis J.B."/>
            <person name="Lin N."/>
            <person name="Zhang H."/>
            <person name="Zhang X."/>
            <person name="Huang J."/>
            <person name="Zhang X."/>
            <person name="Sun H."/>
            <person name="Wang H."/>
        </authorList>
    </citation>
    <scope>NUCLEOTIDE SEQUENCE [LARGE SCALE GENOMIC DNA]</scope>
    <source>
        <strain evidence="7">TB1705</strain>
        <tissue evidence="7">Leaf</tissue>
    </source>
</reference>
<keyword evidence="4" id="KW-0862">Zinc</keyword>
<comment type="caution">
    <text evidence="7">The sequence shown here is derived from an EMBL/GenBank/DDBJ whole genome shotgun (WGS) entry which is preliminary data.</text>
</comment>
<evidence type="ECO:0000313" key="7">
    <source>
        <dbReference type="EMBL" id="KAF6174433.1"/>
    </source>
</evidence>
<dbReference type="EMBL" id="JACGCM010000267">
    <property type="protein sequence ID" value="KAF6174433.1"/>
    <property type="molecule type" value="Genomic_DNA"/>
</dbReference>
<gene>
    <name evidence="7" type="ORF">GIB67_024455</name>
</gene>
<sequence length="381" mass="43552">VPKKVIHQFTEQLHEGELIHVEKFNVSTNNATYHPVAEGELKIYFSIDTVVKKLENQDVSIPMHKFSFVDFSDIPTRCHKQKYLTDVIGKLNAITEIKRIKKRNGEISPKRDIIIEDTSGSTIKIIVWDVMLDQISFNVDGLPSSPAIMIVTFTIVDMFQVLANPQRNPESTTDMMFENRKELIEIFTIMTENSSKGLKYTCKATITKVFSDYGWYYLSCQFCRKMVESLDSKYMCNSCNSTTTNPTPRLQLQVDDLTGTTTLTTFERETQILLPHSVQELINIELKENGPHLIEQILQKIIGSTYVFQFQITDYNITGAKRSFIISKLWLVDGLLEANDLKRKNVIKDLNGSGSSNENGDNDAHKKICKRINITNSKEIF</sequence>
<name>A0A7J7P542_9MAGN</name>
<dbReference type="AlphaFoldDB" id="A0A7J7P542"/>
<dbReference type="CDD" id="cd04476">
    <property type="entry name" value="RPA1_DBD_C"/>
    <property type="match status" value="1"/>
</dbReference>
<evidence type="ECO:0000313" key="8">
    <source>
        <dbReference type="Proteomes" id="UP000541444"/>
    </source>
</evidence>
<evidence type="ECO:0000256" key="4">
    <source>
        <dbReference type="ARBA" id="ARBA00022833"/>
    </source>
</evidence>
<feature type="non-terminal residue" evidence="7">
    <location>
        <position position="1"/>
    </location>
</feature>
<dbReference type="InterPro" id="IPR047192">
    <property type="entry name" value="Euk_RPA1_DBD_C"/>
</dbReference>
<protein>
    <recommendedName>
        <fullName evidence="6">Replication factor A C-terminal domain-containing protein</fullName>
    </recommendedName>
</protein>
<dbReference type="InterPro" id="IPR012340">
    <property type="entry name" value="NA-bd_OB-fold"/>
</dbReference>
<dbReference type="PANTHER" id="PTHR47165">
    <property type="entry name" value="OS03G0429900 PROTEIN"/>
    <property type="match status" value="1"/>
</dbReference>
<keyword evidence="2" id="KW-0479">Metal-binding</keyword>
<keyword evidence="8" id="KW-1185">Reference proteome</keyword>